<comment type="caution">
    <text evidence="1">The sequence shown here is derived from an EMBL/GenBank/DDBJ whole genome shotgun (WGS) entry which is preliminary data.</text>
</comment>
<proteinExistence type="predicted"/>
<protein>
    <submittedName>
        <fullName evidence="1">Uncharacterized protein</fullName>
    </submittedName>
</protein>
<dbReference type="Proteomes" id="UP001054252">
    <property type="component" value="Unassembled WGS sequence"/>
</dbReference>
<evidence type="ECO:0000313" key="1">
    <source>
        <dbReference type="EMBL" id="GKU89591.1"/>
    </source>
</evidence>
<name>A0AAV5HQM5_9ROSI</name>
<dbReference type="AlphaFoldDB" id="A0AAV5HQM5"/>
<keyword evidence="2" id="KW-1185">Reference proteome</keyword>
<dbReference type="EMBL" id="BPVZ01000003">
    <property type="protein sequence ID" value="GKU89591.1"/>
    <property type="molecule type" value="Genomic_DNA"/>
</dbReference>
<reference evidence="1 2" key="1">
    <citation type="journal article" date="2021" name="Commun. Biol.">
        <title>The genome of Shorea leprosula (Dipterocarpaceae) highlights the ecological relevance of drought in aseasonal tropical rainforests.</title>
        <authorList>
            <person name="Ng K.K.S."/>
            <person name="Kobayashi M.J."/>
            <person name="Fawcett J.A."/>
            <person name="Hatakeyama M."/>
            <person name="Paape T."/>
            <person name="Ng C.H."/>
            <person name="Ang C.C."/>
            <person name="Tnah L.H."/>
            <person name="Lee C.T."/>
            <person name="Nishiyama T."/>
            <person name="Sese J."/>
            <person name="O'Brien M.J."/>
            <person name="Copetti D."/>
            <person name="Mohd Noor M.I."/>
            <person name="Ong R.C."/>
            <person name="Putra M."/>
            <person name="Sireger I.Z."/>
            <person name="Indrioko S."/>
            <person name="Kosugi Y."/>
            <person name="Izuno A."/>
            <person name="Isagi Y."/>
            <person name="Lee S.L."/>
            <person name="Shimizu K.K."/>
        </authorList>
    </citation>
    <scope>NUCLEOTIDE SEQUENCE [LARGE SCALE GENOMIC DNA]</scope>
    <source>
        <strain evidence="1">214</strain>
    </source>
</reference>
<evidence type="ECO:0000313" key="2">
    <source>
        <dbReference type="Proteomes" id="UP001054252"/>
    </source>
</evidence>
<accession>A0AAV5HQM5</accession>
<gene>
    <name evidence="1" type="ORF">SLEP1_g3714</name>
</gene>
<sequence length="194" mass="22113">MAVNPSAFGSVSNPASNSIPIPTSGSVSILASVGSCVFFLFCHFSVLMEENPSKSVVMAPIAWDIAEMGVDPIVRVGLSSFESKCFDVFHFPSWFVVKDALRHVERNPMTLHFPMEERCIQEQHHLHHLNPSISSSSKHSPNSNCRDRERRRDREHCSECYNCQHEEEAKKRECAWLEKLADQDREKELKVIKE</sequence>
<organism evidence="1 2">
    <name type="scientific">Rubroshorea leprosula</name>
    <dbReference type="NCBI Taxonomy" id="152421"/>
    <lineage>
        <taxon>Eukaryota</taxon>
        <taxon>Viridiplantae</taxon>
        <taxon>Streptophyta</taxon>
        <taxon>Embryophyta</taxon>
        <taxon>Tracheophyta</taxon>
        <taxon>Spermatophyta</taxon>
        <taxon>Magnoliopsida</taxon>
        <taxon>eudicotyledons</taxon>
        <taxon>Gunneridae</taxon>
        <taxon>Pentapetalae</taxon>
        <taxon>rosids</taxon>
        <taxon>malvids</taxon>
        <taxon>Malvales</taxon>
        <taxon>Dipterocarpaceae</taxon>
        <taxon>Rubroshorea</taxon>
    </lineage>
</organism>